<reference evidence="2" key="1">
    <citation type="journal article" date="2021" name="bioRxiv">
        <title>Whole Genome Assembly and Annotation of Northern Wild Rice, Zizania palustris L., Supports a Whole Genome Duplication in the Zizania Genus.</title>
        <authorList>
            <person name="Haas M."/>
            <person name="Kono T."/>
            <person name="Macchietto M."/>
            <person name="Millas R."/>
            <person name="McGilp L."/>
            <person name="Shao M."/>
            <person name="Duquette J."/>
            <person name="Hirsch C.N."/>
            <person name="Kimball J."/>
        </authorList>
    </citation>
    <scope>NUCLEOTIDE SEQUENCE</scope>
    <source>
        <tissue evidence="2">Fresh leaf tissue</tissue>
    </source>
</reference>
<gene>
    <name evidence="2" type="ORF">GUJ93_ZPchr0007g4467</name>
</gene>
<evidence type="ECO:0000313" key="3">
    <source>
        <dbReference type="Proteomes" id="UP000729402"/>
    </source>
</evidence>
<protein>
    <submittedName>
        <fullName evidence="2">Uncharacterized protein</fullName>
    </submittedName>
</protein>
<reference evidence="2" key="2">
    <citation type="submission" date="2021-02" db="EMBL/GenBank/DDBJ databases">
        <authorList>
            <person name="Kimball J.A."/>
            <person name="Haas M.W."/>
            <person name="Macchietto M."/>
            <person name="Kono T."/>
            <person name="Duquette J."/>
            <person name="Shao M."/>
        </authorList>
    </citation>
    <scope>NUCLEOTIDE SEQUENCE</scope>
    <source>
        <tissue evidence="2">Fresh leaf tissue</tissue>
    </source>
</reference>
<proteinExistence type="predicted"/>
<feature type="compositionally biased region" description="Low complexity" evidence="1">
    <location>
        <begin position="1"/>
        <end position="18"/>
    </location>
</feature>
<dbReference type="Proteomes" id="UP000729402">
    <property type="component" value="Unassembled WGS sequence"/>
</dbReference>
<sequence length="72" mass="7871">MGAGATAAAMRSAARPSRMLPPPLYADLRRGPLARRSGAHPQHRRLWRGGRRADTGRFTAPRGRTLSPGLWL</sequence>
<accession>A0A8J5SJM7</accession>
<evidence type="ECO:0000256" key="1">
    <source>
        <dbReference type="SAM" id="MobiDB-lite"/>
    </source>
</evidence>
<organism evidence="2 3">
    <name type="scientific">Zizania palustris</name>
    <name type="common">Northern wild rice</name>
    <dbReference type="NCBI Taxonomy" id="103762"/>
    <lineage>
        <taxon>Eukaryota</taxon>
        <taxon>Viridiplantae</taxon>
        <taxon>Streptophyta</taxon>
        <taxon>Embryophyta</taxon>
        <taxon>Tracheophyta</taxon>
        <taxon>Spermatophyta</taxon>
        <taxon>Magnoliopsida</taxon>
        <taxon>Liliopsida</taxon>
        <taxon>Poales</taxon>
        <taxon>Poaceae</taxon>
        <taxon>BOP clade</taxon>
        <taxon>Oryzoideae</taxon>
        <taxon>Oryzeae</taxon>
        <taxon>Zizaniinae</taxon>
        <taxon>Zizania</taxon>
    </lineage>
</organism>
<dbReference type="EMBL" id="JAAALK010000282">
    <property type="protein sequence ID" value="KAG8077756.1"/>
    <property type="molecule type" value="Genomic_DNA"/>
</dbReference>
<feature type="compositionally biased region" description="Basic residues" evidence="1">
    <location>
        <begin position="37"/>
        <end position="50"/>
    </location>
</feature>
<dbReference type="AlphaFoldDB" id="A0A8J5SJM7"/>
<feature type="region of interest" description="Disordered" evidence="1">
    <location>
        <begin position="1"/>
        <end position="72"/>
    </location>
</feature>
<keyword evidence="3" id="KW-1185">Reference proteome</keyword>
<name>A0A8J5SJM7_ZIZPA</name>
<evidence type="ECO:0000313" key="2">
    <source>
        <dbReference type="EMBL" id="KAG8077756.1"/>
    </source>
</evidence>
<comment type="caution">
    <text evidence="2">The sequence shown here is derived from an EMBL/GenBank/DDBJ whole genome shotgun (WGS) entry which is preliminary data.</text>
</comment>